<sequence>MQGLNPTCVQARCTEGRGEFCASARAPDSPHKRPLGAQPPGSGLSAAPSLSATLLRFGFRSSSSSAAPVQPSSTMGSSLTRGAGDVRDDGDDDDIGTTLCRGGPSRRVTCARALIVAPRM</sequence>
<dbReference type="AlphaFoldDB" id="A0A7S4IFR5"/>
<dbReference type="EMBL" id="HBKO01023482">
    <property type="protein sequence ID" value="CAE2228046.1"/>
    <property type="molecule type" value="Transcribed_RNA"/>
</dbReference>
<accession>A0A7S4IFR5</accession>
<organism evidence="2">
    <name type="scientific">Prymnesium polylepis</name>
    <dbReference type="NCBI Taxonomy" id="72548"/>
    <lineage>
        <taxon>Eukaryota</taxon>
        <taxon>Haptista</taxon>
        <taxon>Haptophyta</taxon>
        <taxon>Prymnesiophyceae</taxon>
        <taxon>Prymnesiales</taxon>
        <taxon>Prymnesiaceae</taxon>
        <taxon>Prymnesium</taxon>
    </lineage>
</organism>
<name>A0A7S4IFR5_9EUKA</name>
<feature type="compositionally biased region" description="Low complexity" evidence="1">
    <location>
        <begin position="61"/>
        <end position="73"/>
    </location>
</feature>
<feature type="region of interest" description="Disordered" evidence="1">
    <location>
        <begin position="61"/>
        <end position="103"/>
    </location>
</feature>
<evidence type="ECO:0000313" key="2">
    <source>
        <dbReference type="EMBL" id="CAE2228046.1"/>
    </source>
</evidence>
<evidence type="ECO:0000256" key="1">
    <source>
        <dbReference type="SAM" id="MobiDB-lite"/>
    </source>
</evidence>
<protein>
    <submittedName>
        <fullName evidence="2">Uncharacterized protein</fullName>
    </submittedName>
</protein>
<reference evidence="2" key="1">
    <citation type="submission" date="2021-01" db="EMBL/GenBank/DDBJ databases">
        <authorList>
            <person name="Corre E."/>
            <person name="Pelletier E."/>
            <person name="Niang G."/>
            <person name="Scheremetjew M."/>
            <person name="Finn R."/>
            <person name="Kale V."/>
            <person name="Holt S."/>
            <person name="Cochrane G."/>
            <person name="Meng A."/>
            <person name="Brown T."/>
            <person name="Cohen L."/>
        </authorList>
    </citation>
    <scope>NUCLEOTIDE SEQUENCE</scope>
    <source>
        <strain evidence="2">UIO037</strain>
    </source>
</reference>
<feature type="region of interest" description="Disordered" evidence="1">
    <location>
        <begin position="23"/>
        <end position="47"/>
    </location>
</feature>
<proteinExistence type="predicted"/>
<gene>
    <name evidence="2" type="ORF">CPOL0286_LOCUS10610</name>
</gene>
<feature type="compositionally biased region" description="Low complexity" evidence="1">
    <location>
        <begin position="36"/>
        <end position="47"/>
    </location>
</feature>